<evidence type="ECO:0000256" key="13">
    <source>
        <dbReference type="ARBA" id="ARBA00022932"/>
    </source>
</evidence>
<keyword evidence="11" id="KW-0269">Exonuclease</keyword>
<dbReference type="InterPro" id="IPR012309">
    <property type="entry name" value="DNA_ligase_ATP-dep_C"/>
</dbReference>
<evidence type="ECO:0000256" key="12">
    <source>
        <dbReference type="ARBA" id="ARBA00022840"/>
    </source>
</evidence>
<evidence type="ECO:0000256" key="17">
    <source>
        <dbReference type="ARBA" id="ARBA00023211"/>
    </source>
</evidence>
<dbReference type="Pfam" id="PF04679">
    <property type="entry name" value="DNA_ligase_A_C"/>
    <property type="match status" value="1"/>
</dbReference>
<feature type="compositionally biased region" description="Basic and acidic residues" evidence="21">
    <location>
        <begin position="23"/>
        <end position="32"/>
    </location>
</feature>
<keyword evidence="9" id="KW-0227">DNA damage</keyword>
<dbReference type="InterPro" id="IPR012310">
    <property type="entry name" value="DNA_ligase_ATP-dep_cent"/>
</dbReference>
<keyword evidence="5" id="KW-0548">Nucleotidyltransferase</keyword>
<keyword evidence="15" id="KW-0233">DNA recombination</keyword>
<keyword evidence="18" id="KW-0511">Multifunctional enzyme</keyword>
<evidence type="ECO:0000256" key="9">
    <source>
        <dbReference type="ARBA" id="ARBA00022763"/>
    </source>
</evidence>
<protein>
    <recommendedName>
        <fullName evidence="2">DNA ligase (ATP)</fullName>
        <ecNumber evidence="2">6.5.1.1</ecNumber>
    </recommendedName>
    <alternativeName>
        <fullName evidence="19">NHEJ DNA polymerase</fullName>
    </alternativeName>
</protein>
<dbReference type="AlphaFoldDB" id="A0A7X6BM16"/>
<keyword evidence="3 23" id="KW-0436">Ligase</keyword>
<evidence type="ECO:0000256" key="4">
    <source>
        <dbReference type="ARBA" id="ARBA00022679"/>
    </source>
</evidence>
<dbReference type="GO" id="GO:0006310">
    <property type="term" value="P:DNA recombination"/>
    <property type="evidence" value="ECO:0007669"/>
    <property type="project" value="UniProtKB-KW"/>
</dbReference>
<dbReference type="PANTHER" id="PTHR42705:SF2">
    <property type="entry name" value="BIFUNCTIONAL NON-HOMOLOGOUS END JOINING PROTEIN LIGD"/>
    <property type="match status" value="1"/>
</dbReference>
<comment type="cofactor">
    <cofactor evidence="1">
        <name>Mn(2+)</name>
        <dbReference type="ChEBI" id="CHEBI:29035"/>
    </cofactor>
</comment>
<evidence type="ECO:0000313" key="23">
    <source>
        <dbReference type="EMBL" id="NJC40553.1"/>
    </source>
</evidence>
<dbReference type="NCBIfam" id="NF004628">
    <property type="entry name" value="PRK05972.1"/>
    <property type="match status" value="1"/>
</dbReference>
<dbReference type="InterPro" id="IPR014146">
    <property type="entry name" value="LigD_ligase_dom"/>
</dbReference>
<dbReference type="NCBIfam" id="TIGR02777">
    <property type="entry name" value="LigD_PE_dom"/>
    <property type="match status" value="1"/>
</dbReference>
<evidence type="ECO:0000256" key="3">
    <source>
        <dbReference type="ARBA" id="ARBA00022598"/>
    </source>
</evidence>
<evidence type="ECO:0000256" key="8">
    <source>
        <dbReference type="ARBA" id="ARBA00022741"/>
    </source>
</evidence>
<keyword evidence="14" id="KW-0238">DNA-binding</keyword>
<dbReference type="PANTHER" id="PTHR42705">
    <property type="entry name" value="BIFUNCTIONAL NON-HOMOLOGOUS END JOINING PROTEIN LIGD"/>
    <property type="match status" value="1"/>
</dbReference>
<dbReference type="GO" id="GO:0004527">
    <property type="term" value="F:exonuclease activity"/>
    <property type="evidence" value="ECO:0007669"/>
    <property type="project" value="UniProtKB-KW"/>
</dbReference>
<evidence type="ECO:0000256" key="14">
    <source>
        <dbReference type="ARBA" id="ARBA00023125"/>
    </source>
</evidence>
<keyword evidence="8" id="KW-0547">Nucleotide-binding</keyword>
<evidence type="ECO:0000256" key="6">
    <source>
        <dbReference type="ARBA" id="ARBA00022722"/>
    </source>
</evidence>
<evidence type="ECO:0000256" key="2">
    <source>
        <dbReference type="ARBA" id="ARBA00012727"/>
    </source>
</evidence>
<dbReference type="InterPro" id="IPR014145">
    <property type="entry name" value="LigD_pol_dom"/>
</dbReference>
<sequence length="884" mass="96937">MTIGQGRETRVRGELETYQAKRRFGETPEPKGRKGKARKAGLTFLIQRHAATRLHYDFRIELDGVLKSWAVTKAPSRDPSVKRLAVEVEDHPLDYGTFEGTIPAGNYGAGTVQMWDRGTWEPQEDDLDAAFARGNVKMIVHGERLQGKWALIRLKGDRGKPSKRNNWLLIKEKDEFAVPGEGDANMEIDASVVTGRSLAEIAEGKKQWGSSKKTTRAAPAKPEARAAVKSHASKPHPFVPIQLCKIADYPPQGQGWAHEIKFDGYRLQVSAGGGRSTIRTRKGLDWSDKFRELAADAAHWPDAVVDGELCALAENHMPDFSALQAAISDQKTGDLVYFAFDLLFEGPEDLRQLPLSHRKARLQAYIDRIPKSACGRIRYVDHFATTGQAILESACRMDLEGVISKKLDAPYTEGRSTTWLKSKCRGRDEVVIGGWTSEGDRFRSLIVGVADEDAKQGKGLRHLGRVGTGYNQTLLKTLLPALKKAETDHSPFVGKAAPKKSRAGGMTVHWTKPVLVAEVEHGGYTDTGSLRQAAFKGLREDKPAAEVTQDPQPPADLSKEKGRVSRPAALAIPGETPAAPARPAGKGKLVVAGVTISNPDKVLWPAVDGQRAITKAELVRYYEMAAERILPHVADRPVSIIRTPEGITGEKFFQRHAMPGSNPRLKLIDVKERKPYIGVVDVGGLVAIGQSGGVELHPWGCKPGDPETPDQITFDLDPDEGLDFNDVISAAKVLKRELEGLGLNPFVKTTGGKGLHVVVPIATDANSRIEWDQCKAFAKEISEIVRRRDPDHFTTTIAKKARGGKIFLDYLRNGRMATAVAPWSARARPGAGIAFPLSWSQVKTGLDPRAYTLHTAAALLKKPDPWKDFREGALNLRPVLKKVL</sequence>
<keyword evidence="4" id="KW-0808">Transferase</keyword>
<dbReference type="Pfam" id="PF01068">
    <property type="entry name" value="DNA_ligase_A_M"/>
    <property type="match status" value="1"/>
</dbReference>
<proteinExistence type="predicted"/>
<gene>
    <name evidence="23" type="ORF">GGQ87_000811</name>
</gene>
<evidence type="ECO:0000256" key="16">
    <source>
        <dbReference type="ARBA" id="ARBA00023204"/>
    </source>
</evidence>
<dbReference type="SUPFAM" id="SSF50249">
    <property type="entry name" value="Nucleic acid-binding proteins"/>
    <property type="match status" value="1"/>
</dbReference>
<dbReference type="GO" id="GO:0003677">
    <property type="term" value="F:DNA binding"/>
    <property type="evidence" value="ECO:0007669"/>
    <property type="project" value="UniProtKB-KW"/>
</dbReference>
<name>A0A7X6BM16_9CAUL</name>
<dbReference type="EMBL" id="JAATJM010000001">
    <property type="protein sequence ID" value="NJC40553.1"/>
    <property type="molecule type" value="Genomic_DNA"/>
</dbReference>
<dbReference type="Gene3D" id="2.40.50.140">
    <property type="entry name" value="Nucleic acid-binding proteins"/>
    <property type="match status" value="1"/>
</dbReference>
<dbReference type="CDD" id="cd07906">
    <property type="entry name" value="Adenylation_DNA_ligase_LigD_LigC"/>
    <property type="match status" value="1"/>
</dbReference>
<evidence type="ECO:0000256" key="15">
    <source>
        <dbReference type="ARBA" id="ARBA00023172"/>
    </source>
</evidence>
<keyword evidence="16" id="KW-0234">DNA repair</keyword>
<dbReference type="NCBIfam" id="TIGR02778">
    <property type="entry name" value="ligD_pol"/>
    <property type="match status" value="1"/>
</dbReference>
<dbReference type="EC" id="6.5.1.1" evidence="2"/>
<dbReference type="GO" id="GO:0006281">
    <property type="term" value="P:DNA repair"/>
    <property type="evidence" value="ECO:0007669"/>
    <property type="project" value="UniProtKB-KW"/>
</dbReference>
<evidence type="ECO:0000256" key="10">
    <source>
        <dbReference type="ARBA" id="ARBA00022801"/>
    </source>
</evidence>
<dbReference type="Pfam" id="PF13298">
    <property type="entry name" value="LigD_N"/>
    <property type="match status" value="1"/>
</dbReference>
<evidence type="ECO:0000313" key="24">
    <source>
        <dbReference type="Proteomes" id="UP000587415"/>
    </source>
</evidence>
<keyword evidence="24" id="KW-1185">Reference proteome</keyword>
<dbReference type="Gene3D" id="3.30.1490.70">
    <property type="match status" value="1"/>
</dbReference>
<dbReference type="CDD" id="cd07971">
    <property type="entry name" value="OBF_DNA_ligase_LigD"/>
    <property type="match status" value="1"/>
</dbReference>
<dbReference type="GO" id="GO:0003910">
    <property type="term" value="F:DNA ligase (ATP) activity"/>
    <property type="evidence" value="ECO:0007669"/>
    <property type="project" value="UniProtKB-EC"/>
</dbReference>
<dbReference type="InterPro" id="IPR012340">
    <property type="entry name" value="NA-bd_OB-fold"/>
</dbReference>
<comment type="caution">
    <text evidence="23">The sequence shown here is derived from an EMBL/GenBank/DDBJ whole genome shotgun (WGS) entry which is preliminary data.</text>
</comment>
<feature type="compositionally biased region" description="Low complexity" evidence="21">
    <location>
        <begin position="216"/>
        <end position="227"/>
    </location>
</feature>
<evidence type="ECO:0000256" key="21">
    <source>
        <dbReference type="SAM" id="MobiDB-lite"/>
    </source>
</evidence>
<evidence type="ECO:0000259" key="22">
    <source>
        <dbReference type="PROSITE" id="PS50160"/>
    </source>
</evidence>
<dbReference type="SUPFAM" id="SSF56091">
    <property type="entry name" value="DNA ligase/mRNA capping enzyme, catalytic domain"/>
    <property type="match status" value="1"/>
</dbReference>
<evidence type="ECO:0000256" key="1">
    <source>
        <dbReference type="ARBA" id="ARBA00001936"/>
    </source>
</evidence>
<feature type="region of interest" description="Disordered" evidence="21">
    <location>
        <begin position="540"/>
        <end position="563"/>
    </location>
</feature>
<reference evidence="23 24" key="1">
    <citation type="submission" date="2020-03" db="EMBL/GenBank/DDBJ databases">
        <title>Genomic Encyclopedia of Type Strains, Phase IV (KMG-IV): sequencing the most valuable type-strain genomes for metagenomic binning, comparative biology and taxonomic classification.</title>
        <authorList>
            <person name="Goeker M."/>
        </authorList>
    </citation>
    <scope>NUCLEOTIDE SEQUENCE [LARGE SCALE GENOMIC DNA]</scope>
    <source>
        <strain evidence="23 24">DSM 4736</strain>
    </source>
</reference>
<accession>A0A7X6BM16</accession>
<evidence type="ECO:0000256" key="19">
    <source>
        <dbReference type="ARBA" id="ARBA00029943"/>
    </source>
</evidence>
<keyword evidence="13" id="KW-0239">DNA-directed DNA polymerase</keyword>
<evidence type="ECO:0000256" key="18">
    <source>
        <dbReference type="ARBA" id="ARBA00023268"/>
    </source>
</evidence>
<dbReference type="NCBIfam" id="TIGR02779">
    <property type="entry name" value="NHEJ_ligase_lig"/>
    <property type="match status" value="1"/>
</dbReference>
<dbReference type="Gene3D" id="3.90.920.10">
    <property type="entry name" value="DNA primase, PRIM domain"/>
    <property type="match status" value="1"/>
</dbReference>
<organism evidence="23 24">
    <name type="scientific">Brevundimonas alba</name>
    <dbReference type="NCBI Taxonomy" id="74314"/>
    <lineage>
        <taxon>Bacteria</taxon>
        <taxon>Pseudomonadati</taxon>
        <taxon>Pseudomonadota</taxon>
        <taxon>Alphaproteobacteria</taxon>
        <taxon>Caulobacterales</taxon>
        <taxon>Caulobacteraceae</taxon>
        <taxon>Brevundimonas</taxon>
    </lineage>
</organism>
<evidence type="ECO:0000256" key="20">
    <source>
        <dbReference type="ARBA" id="ARBA00034003"/>
    </source>
</evidence>
<dbReference type="Gene3D" id="3.30.470.30">
    <property type="entry name" value="DNA ligase/mRNA capping enzyme"/>
    <property type="match status" value="1"/>
</dbReference>
<dbReference type="GO" id="GO:0046872">
    <property type="term" value="F:metal ion binding"/>
    <property type="evidence" value="ECO:0007669"/>
    <property type="project" value="UniProtKB-KW"/>
</dbReference>
<evidence type="ECO:0000256" key="11">
    <source>
        <dbReference type="ARBA" id="ARBA00022839"/>
    </source>
</evidence>
<feature type="region of interest" description="Disordered" evidence="21">
    <location>
        <begin position="1"/>
        <end position="36"/>
    </location>
</feature>
<keyword evidence="6" id="KW-0540">Nuclease</keyword>
<dbReference type="InterPro" id="IPR014144">
    <property type="entry name" value="LigD_PE_domain"/>
</dbReference>
<dbReference type="InterPro" id="IPR052171">
    <property type="entry name" value="NHEJ_LigD"/>
</dbReference>
<dbReference type="InterPro" id="IPR014143">
    <property type="entry name" value="NHEJ_ligase_prk"/>
</dbReference>
<dbReference type="NCBIfam" id="TIGR02776">
    <property type="entry name" value="NHEJ_ligase_prk"/>
    <property type="match status" value="1"/>
</dbReference>
<feature type="domain" description="ATP-dependent DNA ligase family profile" evidence="22">
    <location>
        <begin position="328"/>
        <end position="461"/>
    </location>
</feature>
<keyword evidence="7" id="KW-0479">Metal-binding</keyword>
<keyword evidence="10" id="KW-0378">Hydrolase</keyword>
<keyword evidence="12" id="KW-0067">ATP-binding</keyword>
<feature type="region of interest" description="Disordered" evidence="21">
    <location>
        <begin position="205"/>
        <end position="232"/>
    </location>
</feature>
<evidence type="ECO:0000256" key="7">
    <source>
        <dbReference type="ARBA" id="ARBA00022723"/>
    </source>
</evidence>
<dbReference type="Pfam" id="PF21686">
    <property type="entry name" value="LigD_Prim-Pol"/>
    <property type="match status" value="1"/>
</dbReference>
<evidence type="ECO:0000256" key="5">
    <source>
        <dbReference type="ARBA" id="ARBA00022695"/>
    </source>
</evidence>
<dbReference type="Proteomes" id="UP000587415">
    <property type="component" value="Unassembled WGS sequence"/>
</dbReference>
<dbReference type="GO" id="GO:0003887">
    <property type="term" value="F:DNA-directed DNA polymerase activity"/>
    <property type="evidence" value="ECO:0007669"/>
    <property type="project" value="UniProtKB-KW"/>
</dbReference>
<dbReference type="PROSITE" id="PS50160">
    <property type="entry name" value="DNA_LIGASE_A3"/>
    <property type="match status" value="1"/>
</dbReference>
<comment type="catalytic activity">
    <reaction evidence="20">
        <text>ATP + (deoxyribonucleotide)n-3'-hydroxyl + 5'-phospho-(deoxyribonucleotide)m = (deoxyribonucleotide)n+m + AMP + diphosphate.</text>
        <dbReference type="EC" id="6.5.1.1"/>
    </reaction>
</comment>
<dbReference type="GO" id="GO:0005524">
    <property type="term" value="F:ATP binding"/>
    <property type="evidence" value="ECO:0007669"/>
    <property type="project" value="UniProtKB-KW"/>
</dbReference>
<keyword evidence="17" id="KW-0464">Manganese</keyword>